<comment type="function">
    <text evidence="1">Plays a role in synthesis, processing and/or stability of 23S rRNA.</text>
</comment>
<name>I1YLK4_METFJ</name>
<keyword evidence="7" id="KW-1185">Reference proteome</keyword>
<dbReference type="eggNOG" id="COG1399">
    <property type="taxonomic scope" value="Bacteria"/>
</dbReference>
<evidence type="ECO:0000256" key="5">
    <source>
        <dbReference type="ARBA" id="ARBA00031841"/>
    </source>
</evidence>
<dbReference type="InterPro" id="IPR039255">
    <property type="entry name" value="YceD_bac"/>
</dbReference>
<accession>I1YLK4</accession>
<dbReference type="KEGG" id="mec:Q7C_2677"/>
<dbReference type="PANTHER" id="PTHR38099">
    <property type="entry name" value="LARGE RIBOSOMAL RNA SUBUNIT ACCUMULATION PROTEIN YCED"/>
    <property type="match status" value="1"/>
</dbReference>
<dbReference type="HOGENOM" id="CLU_094127_1_0_6"/>
<evidence type="ECO:0000256" key="4">
    <source>
        <dbReference type="ARBA" id="ARBA00022517"/>
    </source>
</evidence>
<sequence>MHQQLPKDIDPVRFAHNGLYLQGQIPLSSMRRLTELLVSSDGEVAVEMQFDIDETGLPFMRGRFKTSVQLECERCLSPMTLVLDLQSLLGIVRFEHAVEGLAEQYEPWVLDDAKTVNPADVVEDELILALPIVPKHDFACLPDEHWQAGETEIEVEKPASPFAVLAALKTKK</sequence>
<dbReference type="PANTHER" id="PTHR38099:SF1">
    <property type="entry name" value="LARGE RIBOSOMAL RNA SUBUNIT ACCUMULATION PROTEIN YCED"/>
    <property type="match status" value="1"/>
</dbReference>
<proteinExistence type="inferred from homology"/>
<evidence type="ECO:0000313" key="6">
    <source>
        <dbReference type="EMBL" id="AFJ03797.1"/>
    </source>
</evidence>
<dbReference type="RefSeq" id="WP_014705215.1">
    <property type="nucleotide sequence ID" value="NC_017856.1"/>
</dbReference>
<dbReference type="OrthoDB" id="9786771at2"/>
<protein>
    <recommendedName>
        <fullName evidence="3">Large ribosomal RNA subunit accumulation protein YceD</fullName>
    </recommendedName>
    <alternativeName>
        <fullName evidence="5">23S rRNA accumulation protein YceD</fullName>
    </alternativeName>
</protein>
<dbReference type="InterPro" id="IPR003772">
    <property type="entry name" value="YceD"/>
</dbReference>
<dbReference type="STRING" id="754477.Q7C_2677"/>
<dbReference type="PATRIC" id="fig|754477.3.peg.2632"/>
<dbReference type="Proteomes" id="UP000009145">
    <property type="component" value="Chromosome"/>
</dbReference>
<keyword evidence="4" id="KW-0690">Ribosome biogenesis</keyword>
<evidence type="ECO:0000256" key="3">
    <source>
        <dbReference type="ARBA" id="ARBA00015716"/>
    </source>
</evidence>
<dbReference type="GO" id="GO:0005829">
    <property type="term" value="C:cytosol"/>
    <property type="evidence" value="ECO:0007669"/>
    <property type="project" value="TreeGrafter"/>
</dbReference>
<reference evidence="6 7" key="1">
    <citation type="journal article" date="2012" name="J. Bacteriol.">
        <title>Complete genome sequences of Methylophaga sp. strain JAM1 and Methylophaga sp. strain JAM7.</title>
        <authorList>
            <person name="Villeneuve C."/>
            <person name="Martineau C."/>
            <person name="Mauffrey F."/>
            <person name="Villemur R."/>
        </authorList>
    </citation>
    <scope>NUCLEOTIDE SEQUENCE [LARGE SCALE GENOMIC DNA]</scope>
    <source>
        <strain evidence="6 7">JAM7</strain>
    </source>
</reference>
<evidence type="ECO:0000256" key="1">
    <source>
        <dbReference type="ARBA" id="ARBA00002868"/>
    </source>
</evidence>
<gene>
    <name evidence="6" type="ordered locus">Q7C_2677</name>
</gene>
<organism evidence="6 7">
    <name type="scientific">Methylophaga frappieri (strain ATCC BAA-2434 / DSM 25690 / JAM7)</name>
    <dbReference type="NCBI Taxonomy" id="754477"/>
    <lineage>
        <taxon>Bacteria</taxon>
        <taxon>Pseudomonadati</taxon>
        <taxon>Pseudomonadota</taxon>
        <taxon>Gammaproteobacteria</taxon>
        <taxon>Thiotrichales</taxon>
        <taxon>Piscirickettsiaceae</taxon>
        <taxon>Methylophaga</taxon>
    </lineage>
</organism>
<dbReference type="GO" id="GO:0042254">
    <property type="term" value="P:ribosome biogenesis"/>
    <property type="evidence" value="ECO:0007669"/>
    <property type="project" value="UniProtKB-KW"/>
</dbReference>
<evidence type="ECO:0000256" key="2">
    <source>
        <dbReference type="ARBA" id="ARBA00010740"/>
    </source>
</evidence>
<evidence type="ECO:0000313" key="7">
    <source>
        <dbReference type="Proteomes" id="UP000009145"/>
    </source>
</evidence>
<dbReference type="Pfam" id="PF02620">
    <property type="entry name" value="YceD"/>
    <property type="match status" value="1"/>
</dbReference>
<dbReference type="EMBL" id="CP003380">
    <property type="protein sequence ID" value="AFJ03797.1"/>
    <property type="molecule type" value="Genomic_DNA"/>
</dbReference>
<comment type="similarity">
    <text evidence="2">Belongs to the DUF177 domain family.</text>
</comment>
<dbReference type="AlphaFoldDB" id="I1YLK4"/>